<feature type="domain" description="AAA+ ATPase" evidence="1">
    <location>
        <begin position="290"/>
        <end position="453"/>
    </location>
</feature>
<dbReference type="Proteomes" id="UP001525890">
    <property type="component" value="Unassembled WGS sequence"/>
</dbReference>
<evidence type="ECO:0000313" key="2">
    <source>
        <dbReference type="EMBL" id="MCT7966186.1"/>
    </source>
</evidence>
<dbReference type="InterPro" id="IPR027417">
    <property type="entry name" value="P-loop_NTPase"/>
</dbReference>
<dbReference type="EMBL" id="JAMXFF010000008">
    <property type="protein sequence ID" value="MCT7966186.1"/>
    <property type="molecule type" value="Genomic_DNA"/>
</dbReference>
<dbReference type="InterPro" id="IPR052934">
    <property type="entry name" value="Methyl-DNA_Rec/Restrict_Enz"/>
</dbReference>
<comment type="caution">
    <text evidence="2">The sequence shown here is derived from an EMBL/GenBank/DDBJ whole genome shotgun (WGS) entry which is preliminary data.</text>
</comment>
<dbReference type="RefSeq" id="WP_368005834.1">
    <property type="nucleotide sequence ID" value="NZ_JAMXFF010000008.1"/>
</dbReference>
<name>A0ABT2MRK9_9CYAN</name>
<dbReference type="InterPro" id="IPR003593">
    <property type="entry name" value="AAA+_ATPase"/>
</dbReference>
<evidence type="ECO:0000313" key="3">
    <source>
        <dbReference type="Proteomes" id="UP001525890"/>
    </source>
</evidence>
<sequence>MTKINPECPFDKESFDFFVAHNFYNSVCNSEPWQKEGKVSPYLNYLLNNNSLTIDFELLDPRVFEKVISQPLQELFETVVNHLPLDEINHLSNQMVVSNFFKEGRPVSYYEQALIFVGKKESFLNPQFYLCITEQGLDFGFRINKLKDFQKLFPSLEDKTSQLFIYNFRKNFFYLLSAYKESLYYNNFGDLEYFLNPRLKFRVFEHPQMMLDYFFNVSLSNQEVLQLTFQKLSQKIAHRFIGFYPLVLLATQEDPMPAIINFINKPLAELSQNIRVEVEILKKWIRAINRKKQAILQGPPGTGKTYLAKQLGKHLIGGGDGFMELVQFHPAYCYEDFIQGIRPQANEHGQLDYPVVLGRFLEFCKKAESCEDTCVLIIDEINRANLSSVFGELMYLLEYRDEKIPLAGSNELFGIPENVRIIGTMNTADRSIALVDHALRRRFAFIELRPNYEILRRYHEREATDFPVDGLIATLQRVNQVIDDPDYELGISFFMLPDLADQIEDVWRMEIEPYLEEYFFDQRDKLEPFRWEAIAQTILP</sequence>
<evidence type="ECO:0000259" key="1">
    <source>
        <dbReference type="SMART" id="SM00382"/>
    </source>
</evidence>
<dbReference type="InterPro" id="IPR011704">
    <property type="entry name" value="ATPase_dyneun-rel_AAA"/>
</dbReference>
<gene>
    <name evidence="2" type="ORF">NG799_07550</name>
</gene>
<dbReference type="PANTHER" id="PTHR37291">
    <property type="entry name" value="5-METHYLCYTOSINE-SPECIFIC RESTRICTION ENZYME B"/>
    <property type="match status" value="1"/>
</dbReference>
<dbReference type="SUPFAM" id="SSF52540">
    <property type="entry name" value="P-loop containing nucleoside triphosphate hydrolases"/>
    <property type="match status" value="1"/>
</dbReference>
<dbReference type="CDD" id="cd00009">
    <property type="entry name" value="AAA"/>
    <property type="match status" value="1"/>
</dbReference>
<dbReference type="SMART" id="SM00382">
    <property type="entry name" value="AAA"/>
    <property type="match status" value="1"/>
</dbReference>
<reference evidence="2 3" key="1">
    <citation type="journal article" date="2022" name="Front. Microbiol.">
        <title>High genomic differentiation and limited gene flow indicate recent cryptic speciation within the genus Laspinema (cyanobacteria).</title>
        <authorList>
            <person name="Stanojkovic A."/>
            <person name="Skoupy S."/>
            <person name="Skaloud P."/>
            <person name="Dvorak P."/>
        </authorList>
    </citation>
    <scope>NUCLEOTIDE SEQUENCE [LARGE SCALE GENOMIC DNA]</scope>
    <source>
        <strain evidence="2 3">D2a</strain>
    </source>
</reference>
<protein>
    <submittedName>
        <fullName evidence="2">AAA family ATPase</fullName>
    </submittedName>
</protein>
<proteinExistence type="predicted"/>
<dbReference type="Gene3D" id="3.40.50.300">
    <property type="entry name" value="P-loop containing nucleotide triphosphate hydrolases"/>
    <property type="match status" value="1"/>
</dbReference>
<dbReference type="PANTHER" id="PTHR37291:SF1">
    <property type="entry name" value="TYPE IV METHYL-DIRECTED RESTRICTION ENZYME ECOKMCRB SUBUNIT"/>
    <property type="match status" value="1"/>
</dbReference>
<organism evidence="2 3">
    <name type="scientific">Laspinema palackyanum D2a</name>
    <dbReference type="NCBI Taxonomy" id="2953684"/>
    <lineage>
        <taxon>Bacteria</taxon>
        <taxon>Bacillati</taxon>
        <taxon>Cyanobacteriota</taxon>
        <taxon>Cyanophyceae</taxon>
        <taxon>Oscillatoriophycideae</taxon>
        <taxon>Oscillatoriales</taxon>
        <taxon>Laspinemataceae</taxon>
        <taxon>Laspinema</taxon>
        <taxon>Laspinema palackyanum</taxon>
    </lineage>
</organism>
<dbReference type="Pfam" id="PF07728">
    <property type="entry name" value="AAA_5"/>
    <property type="match status" value="1"/>
</dbReference>
<accession>A0ABT2MRK9</accession>
<keyword evidence="3" id="KW-1185">Reference proteome</keyword>